<accession>A0ABS6TVH5</accession>
<sequence>MDMDDLAWQASNYRGLSPRRVRLLLEHGHLDLVAQVAVERGEWFCAEGAAEKLCEAGDFGRALSVMEPFVVTGWRPAVQAKAEILLRAGRRTEEALALVCLDEADGVSTAECRIVAQMLGRAGRIDEAVELLVPRLDEPSLLSLLVDITDGQDRDERVLELIAPLADHARQVRGEEQREYTLSDAQKLQARVLEGAGRADEAIRVLGQDIAGHRLLEENTLTVYAGLLARHGQLDELRQLAADQDAHTVLDIYADALRHHGRAEEAEAVMRDAIAADDWVGYRAWLSSMLLAEGRLDDAIVVAEPGFGWYDCSNLLAPLVHLLLDRPEELLHLVEHPKVVPHHGHEEFQHWWRAWALAGLGRVDEAIAVAGLDRPWTDPRIVRAGLLRRAGRLDAAADELRALGTVEAREELCEVLVLQGRADEAIAVHPTVAEQRVAEPKPEPVPLGENGYSLEPPS</sequence>
<dbReference type="SUPFAM" id="SSF48452">
    <property type="entry name" value="TPR-like"/>
    <property type="match status" value="1"/>
</dbReference>
<dbReference type="InterPro" id="IPR011990">
    <property type="entry name" value="TPR-like_helical_dom_sf"/>
</dbReference>
<name>A0ABS6TVH5_STRHA</name>
<comment type="caution">
    <text evidence="2">The sequence shown here is derived from an EMBL/GenBank/DDBJ whole genome shotgun (WGS) entry which is preliminary data.</text>
</comment>
<evidence type="ECO:0000256" key="1">
    <source>
        <dbReference type="SAM" id="MobiDB-lite"/>
    </source>
</evidence>
<evidence type="ECO:0008006" key="4">
    <source>
        <dbReference type="Google" id="ProtNLM"/>
    </source>
</evidence>
<dbReference type="EMBL" id="JAHUVW010000001">
    <property type="protein sequence ID" value="MBV7672285.1"/>
    <property type="molecule type" value="Genomic_DNA"/>
</dbReference>
<keyword evidence="3" id="KW-1185">Reference proteome</keyword>
<evidence type="ECO:0000313" key="2">
    <source>
        <dbReference type="EMBL" id="MBV7672285.1"/>
    </source>
</evidence>
<protein>
    <recommendedName>
        <fullName evidence="4">Tetratricopeptide repeat protein</fullName>
    </recommendedName>
</protein>
<gene>
    <name evidence="2" type="ORF">STHAL_22825</name>
</gene>
<dbReference type="RefSeq" id="WP_228871111.1">
    <property type="nucleotide sequence ID" value="NZ_JAHUVW010000001.1"/>
</dbReference>
<evidence type="ECO:0000313" key="3">
    <source>
        <dbReference type="Proteomes" id="UP000735541"/>
    </source>
</evidence>
<organism evidence="2 3">
    <name type="scientific">Streptomyces halstedii</name>
    <dbReference type="NCBI Taxonomy" id="1944"/>
    <lineage>
        <taxon>Bacteria</taxon>
        <taxon>Bacillati</taxon>
        <taxon>Actinomycetota</taxon>
        <taxon>Actinomycetes</taxon>
        <taxon>Kitasatosporales</taxon>
        <taxon>Streptomycetaceae</taxon>
        <taxon>Streptomyces</taxon>
    </lineage>
</organism>
<proteinExistence type="predicted"/>
<dbReference type="Proteomes" id="UP000735541">
    <property type="component" value="Unassembled WGS sequence"/>
</dbReference>
<dbReference type="Gene3D" id="1.25.40.10">
    <property type="entry name" value="Tetratricopeptide repeat domain"/>
    <property type="match status" value="1"/>
</dbReference>
<feature type="region of interest" description="Disordered" evidence="1">
    <location>
        <begin position="434"/>
        <end position="458"/>
    </location>
</feature>
<reference evidence="2 3" key="1">
    <citation type="submission" date="2021-07" db="EMBL/GenBank/DDBJ databases">
        <title>Sequencing Streptomyces halstedii LGO-A4 genome an citrus endophytic actinomycete.</title>
        <authorList>
            <person name="Samborskyy M."/>
            <person name="Scott N."/>
            <person name="Deglau R."/>
            <person name="Dickens S."/>
            <person name="Oliveira L.G."/>
        </authorList>
    </citation>
    <scope>NUCLEOTIDE SEQUENCE [LARGE SCALE GENOMIC DNA]</scope>
    <source>
        <strain evidence="2 3">LGO-A4</strain>
    </source>
</reference>